<accession>A0A1D1ZEN0</accession>
<keyword evidence="9" id="KW-0325">Glycoprotein</keyword>
<feature type="binding site" evidence="12">
    <location>
        <position position="162"/>
    </location>
    <ligand>
        <name>Mn(2+)</name>
        <dbReference type="ChEBI" id="CHEBI:29035"/>
    </ligand>
</feature>
<evidence type="ECO:0000259" key="15">
    <source>
        <dbReference type="SMART" id="SM00835"/>
    </source>
</evidence>
<dbReference type="FunFam" id="2.60.120.10:FF:000098">
    <property type="entry name" value="Germin-like protein 9-3"/>
    <property type="match status" value="1"/>
</dbReference>
<evidence type="ECO:0000313" key="16">
    <source>
        <dbReference type="EMBL" id="JAT65319.1"/>
    </source>
</evidence>
<dbReference type="Pfam" id="PF00190">
    <property type="entry name" value="Cupin_1"/>
    <property type="match status" value="1"/>
</dbReference>
<feature type="region of interest" description="Disordered" evidence="14">
    <location>
        <begin position="36"/>
        <end position="56"/>
    </location>
</feature>
<dbReference type="InterPro" id="IPR006045">
    <property type="entry name" value="Cupin_1"/>
</dbReference>
<gene>
    <name evidence="16" type="primary">Os09g0568700_5</name>
    <name evidence="16" type="ORF">g.101951</name>
</gene>
<comment type="function">
    <text evidence="1">May play a role in plant defense. Probably has no oxalate oxidase activity even if the active site is conserved.</text>
</comment>
<dbReference type="InterPro" id="IPR011051">
    <property type="entry name" value="RmlC_Cupin_sf"/>
</dbReference>
<dbReference type="PRINTS" id="PR00325">
    <property type="entry name" value="GERMIN"/>
</dbReference>
<evidence type="ECO:0000256" key="14">
    <source>
        <dbReference type="SAM" id="MobiDB-lite"/>
    </source>
</evidence>
<dbReference type="CDD" id="cd02241">
    <property type="entry name" value="cupin_OxOx"/>
    <property type="match status" value="1"/>
</dbReference>
<feature type="binding site" evidence="12">
    <location>
        <position position="208"/>
    </location>
    <ligand>
        <name>Mn(2+)</name>
        <dbReference type="ChEBI" id="CHEBI:29035"/>
    </ligand>
</feature>
<dbReference type="AlphaFoldDB" id="A0A1D1ZEN0"/>
<dbReference type="Gene3D" id="2.60.120.10">
    <property type="entry name" value="Jelly Rolls"/>
    <property type="match status" value="1"/>
</dbReference>
<feature type="binding site" evidence="11">
    <location>
        <position position="169"/>
    </location>
    <ligand>
        <name>oxalate</name>
        <dbReference type="ChEBI" id="CHEBI:30623"/>
    </ligand>
</feature>
<keyword evidence="5 13" id="KW-0052">Apoplast</keyword>
<evidence type="ECO:0000256" key="11">
    <source>
        <dbReference type="PIRSR" id="PIRSR601929-1"/>
    </source>
</evidence>
<evidence type="ECO:0000256" key="5">
    <source>
        <dbReference type="ARBA" id="ARBA00022523"/>
    </source>
</evidence>
<evidence type="ECO:0000256" key="13">
    <source>
        <dbReference type="RuleBase" id="RU366015"/>
    </source>
</evidence>
<feature type="binding site" evidence="11">
    <location>
        <position position="159"/>
    </location>
    <ligand>
        <name>oxalate</name>
        <dbReference type="ChEBI" id="CHEBI:30623"/>
    </ligand>
</feature>
<organism evidence="16">
    <name type="scientific">Anthurium amnicola</name>
    <dbReference type="NCBI Taxonomy" id="1678845"/>
    <lineage>
        <taxon>Eukaryota</taxon>
        <taxon>Viridiplantae</taxon>
        <taxon>Streptophyta</taxon>
        <taxon>Embryophyta</taxon>
        <taxon>Tracheophyta</taxon>
        <taxon>Spermatophyta</taxon>
        <taxon>Magnoliopsida</taxon>
        <taxon>Liliopsida</taxon>
        <taxon>Araceae</taxon>
        <taxon>Pothoideae</taxon>
        <taxon>Potheae</taxon>
        <taxon>Anthurium</taxon>
    </lineage>
</organism>
<keyword evidence="6 13" id="KW-0964">Secreted</keyword>
<dbReference type="SUPFAM" id="SSF51182">
    <property type="entry name" value="RmlC-like cupins"/>
    <property type="match status" value="1"/>
</dbReference>
<evidence type="ECO:0000256" key="3">
    <source>
        <dbReference type="ARBA" id="ARBA00007456"/>
    </source>
</evidence>
<evidence type="ECO:0000256" key="12">
    <source>
        <dbReference type="PIRSR" id="PIRSR601929-2"/>
    </source>
</evidence>
<feature type="binding site" evidence="12">
    <location>
        <position position="164"/>
    </location>
    <ligand>
        <name>Mn(2+)</name>
        <dbReference type="ChEBI" id="CHEBI:29035"/>
    </ligand>
</feature>
<dbReference type="GO" id="GO:0048046">
    <property type="term" value="C:apoplast"/>
    <property type="evidence" value="ECO:0007669"/>
    <property type="project" value="UniProtKB-SubCell"/>
</dbReference>
<evidence type="ECO:0000256" key="7">
    <source>
        <dbReference type="ARBA" id="ARBA00022723"/>
    </source>
</evidence>
<comment type="subcellular location">
    <subcellularLocation>
        <location evidence="2 13">Secreted</location>
        <location evidence="2 13">Extracellular space</location>
        <location evidence="2 13">Apoplast</location>
    </subcellularLocation>
</comment>
<dbReference type="EMBL" id="GDJX01002617">
    <property type="protein sequence ID" value="JAT65319.1"/>
    <property type="molecule type" value="Transcribed_RNA"/>
</dbReference>
<evidence type="ECO:0000256" key="8">
    <source>
        <dbReference type="ARBA" id="ARBA00022729"/>
    </source>
</evidence>
<dbReference type="InterPro" id="IPR001929">
    <property type="entry name" value="Germin"/>
</dbReference>
<evidence type="ECO:0000256" key="4">
    <source>
        <dbReference type="ARBA" id="ARBA00011268"/>
    </source>
</evidence>
<evidence type="ECO:0000256" key="2">
    <source>
        <dbReference type="ARBA" id="ARBA00004271"/>
    </source>
</evidence>
<evidence type="ECO:0000256" key="6">
    <source>
        <dbReference type="ARBA" id="ARBA00022525"/>
    </source>
</evidence>
<evidence type="ECO:0000256" key="10">
    <source>
        <dbReference type="ARBA" id="ARBA00023211"/>
    </source>
</evidence>
<feature type="binding site" evidence="12">
    <location>
        <position position="169"/>
    </location>
    <ligand>
        <name>Mn(2+)</name>
        <dbReference type="ChEBI" id="CHEBI:29035"/>
    </ligand>
</feature>
<evidence type="ECO:0000256" key="1">
    <source>
        <dbReference type="ARBA" id="ARBA00003629"/>
    </source>
</evidence>
<reference evidence="16" key="1">
    <citation type="submission" date="2015-07" db="EMBL/GenBank/DDBJ databases">
        <title>Transcriptome Assembly of Anthurium amnicola.</title>
        <authorList>
            <person name="Suzuki J."/>
        </authorList>
    </citation>
    <scope>NUCLEOTIDE SEQUENCE</scope>
</reference>
<feature type="compositionally biased region" description="Polar residues" evidence="14">
    <location>
        <begin position="37"/>
        <end position="46"/>
    </location>
</feature>
<feature type="binding site" evidence="11">
    <location>
        <position position="164"/>
    </location>
    <ligand>
        <name>oxalate</name>
        <dbReference type="ChEBI" id="CHEBI:30623"/>
    </ligand>
</feature>
<sequence length="269" mass="28670">SLPAGCLNKENPSYNKNRSSSIATVLWPHGVYINHTGRASSADPSSTQRERRERTDTHTHAIYSNMGSGRWQCCGVFVLLLLLAVSEAGDPDLVADFVLPPNAKTVDGSYFTFTGLRAVISSAPPAEFSVVKASVGEFPALEGQSVSMATLLFPAGSVNPPHTHPRSAELLFLVYGSLQVGFVDTANKLFTQTLRAGDMFVFPKGLLHFQYAVGKDPATAFSAFGSANAGTVSMPKTLFADGIDDAVLAMSFKTDVATIQKLKAGLTTY</sequence>
<dbReference type="SMART" id="SM00835">
    <property type="entry name" value="Cupin_1"/>
    <property type="match status" value="1"/>
</dbReference>
<comment type="subunit">
    <text evidence="4">Oligomer (believed to be a pentamer but probably hexamer).</text>
</comment>
<dbReference type="PANTHER" id="PTHR31238">
    <property type="entry name" value="GERMIN-LIKE PROTEIN SUBFAMILY 3 MEMBER 3"/>
    <property type="match status" value="1"/>
</dbReference>
<comment type="similarity">
    <text evidence="3 13">Belongs to the germin family.</text>
</comment>
<evidence type="ECO:0000256" key="9">
    <source>
        <dbReference type="ARBA" id="ARBA00023180"/>
    </source>
</evidence>
<keyword evidence="7 11" id="KW-0479">Metal-binding</keyword>
<protein>
    <recommendedName>
        <fullName evidence="13">Germin-like protein</fullName>
    </recommendedName>
</protein>
<proteinExistence type="inferred from homology"/>
<keyword evidence="8" id="KW-0732">Signal</keyword>
<name>A0A1D1ZEN0_9ARAE</name>
<feature type="domain" description="Cupin type-1" evidence="15">
    <location>
        <begin position="114"/>
        <end position="260"/>
    </location>
</feature>
<feature type="non-terminal residue" evidence="16">
    <location>
        <position position="1"/>
    </location>
</feature>
<dbReference type="InterPro" id="IPR014710">
    <property type="entry name" value="RmlC-like_jellyroll"/>
</dbReference>
<dbReference type="GO" id="GO:0030145">
    <property type="term" value="F:manganese ion binding"/>
    <property type="evidence" value="ECO:0007669"/>
    <property type="project" value="UniProtKB-UniRule"/>
</dbReference>
<keyword evidence="10 11" id="KW-0464">Manganese</keyword>